<dbReference type="EMBL" id="HBUE01206120">
    <property type="protein sequence ID" value="CAG6532014.1"/>
    <property type="molecule type" value="Transcribed_RNA"/>
</dbReference>
<evidence type="ECO:0000256" key="1">
    <source>
        <dbReference type="SAM" id="Phobius"/>
    </source>
</evidence>
<reference evidence="2" key="1">
    <citation type="submission" date="2021-05" db="EMBL/GenBank/DDBJ databases">
        <authorList>
            <person name="Alioto T."/>
            <person name="Alioto T."/>
            <person name="Gomez Garrido J."/>
        </authorList>
    </citation>
    <scope>NUCLEOTIDE SEQUENCE</scope>
</reference>
<accession>A0A8D8MKP5</accession>
<dbReference type="AlphaFoldDB" id="A0A8D8MKP5"/>
<keyword evidence="1" id="KW-1133">Transmembrane helix</keyword>
<evidence type="ECO:0000313" key="2">
    <source>
        <dbReference type="EMBL" id="CAG6532014.1"/>
    </source>
</evidence>
<protein>
    <submittedName>
        <fullName evidence="2">(northern house mosquito) hypothetical protein</fullName>
    </submittedName>
</protein>
<organism evidence="2">
    <name type="scientific">Culex pipiens</name>
    <name type="common">House mosquito</name>
    <dbReference type="NCBI Taxonomy" id="7175"/>
    <lineage>
        <taxon>Eukaryota</taxon>
        <taxon>Metazoa</taxon>
        <taxon>Ecdysozoa</taxon>
        <taxon>Arthropoda</taxon>
        <taxon>Hexapoda</taxon>
        <taxon>Insecta</taxon>
        <taxon>Pterygota</taxon>
        <taxon>Neoptera</taxon>
        <taxon>Endopterygota</taxon>
        <taxon>Diptera</taxon>
        <taxon>Nematocera</taxon>
        <taxon>Culicoidea</taxon>
        <taxon>Culicidae</taxon>
        <taxon>Culicinae</taxon>
        <taxon>Culicini</taxon>
        <taxon>Culex</taxon>
        <taxon>Culex</taxon>
    </lineage>
</organism>
<proteinExistence type="predicted"/>
<keyword evidence="1" id="KW-0472">Membrane</keyword>
<keyword evidence="1" id="KW-0812">Transmembrane</keyword>
<sequence length="102" mass="11501">MIPAMVRNRQMMTMGRSRRRGSIFLISYTPLDSSNVRSLSTLTETLFFISNDGIITFFIAGLTFLLFVDFGWGTFLKQLALATPYVAPPNYTHKSNNSMTPP</sequence>
<feature type="transmembrane region" description="Helical" evidence="1">
    <location>
        <begin position="54"/>
        <end position="72"/>
    </location>
</feature>
<dbReference type="EMBL" id="HBUE01312437">
    <property type="protein sequence ID" value="CAG6583886.1"/>
    <property type="molecule type" value="Transcribed_RNA"/>
</dbReference>
<name>A0A8D8MKP5_CULPI</name>